<dbReference type="InterPro" id="IPR045117">
    <property type="entry name" value="ATXN2-like"/>
</dbReference>
<reference key="2">
    <citation type="submission" date="2011-08" db="EMBL/GenBank/DDBJ databases">
        <title>Genome sequence of Naumovozyma castellii.</title>
        <authorList>
            <person name="Gordon J.L."/>
            <person name="Armisen D."/>
            <person name="Proux-Wera E."/>
            <person name="OhEigeartaigh S.S."/>
            <person name="Byrne K.P."/>
            <person name="Wolfe K.H."/>
        </authorList>
    </citation>
    <scope>NUCLEOTIDE SEQUENCE</scope>
    <source>
        <strain>Type strain:CBS 4309</strain>
    </source>
</reference>
<dbReference type="GeneID" id="96900728"/>
<dbReference type="GO" id="GO:0003729">
    <property type="term" value="F:mRNA binding"/>
    <property type="evidence" value="ECO:0007669"/>
    <property type="project" value="TreeGrafter"/>
</dbReference>
<gene>
    <name evidence="3" type="primary">NCAS0A06910</name>
    <name evidence="3" type="ordered locus">NCAS_0A06910</name>
</gene>
<dbReference type="GO" id="GO:1904262">
    <property type="term" value="P:negative regulation of TORC1 signaling"/>
    <property type="evidence" value="ECO:0007669"/>
    <property type="project" value="EnsemblFungi"/>
</dbReference>
<dbReference type="Pfam" id="PF06741">
    <property type="entry name" value="LsmAD"/>
    <property type="match status" value="1"/>
</dbReference>
<keyword evidence="4" id="KW-1185">Reference proteome</keyword>
<dbReference type="Proteomes" id="UP000001640">
    <property type="component" value="Chromosome 1"/>
</dbReference>
<dbReference type="GO" id="GO:0005840">
    <property type="term" value="C:ribosome"/>
    <property type="evidence" value="ECO:0007669"/>
    <property type="project" value="EnsemblFungi"/>
</dbReference>
<dbReference type="GO" id="GO:0005829">
    <property type="term" value="C:cytosol"/>
    <property type="evidence" value="ECO:0007669"/>
    <property type="project" value="EnsemblFungi"/>
</dbReference>
<feature type="compositionally biased region" description="Low complexity" evidence="1">
    <location>
        <begin position="644"/>
        <end position="655"/>
    </location>
</feature>
<dbReference type="InterPro" id="IPR025852">
    <property type="entry name" value="SM_dom_ATX"/>
</dbReference>
<dbReference type="AlphaFoldDB" id="G0V701"/>
<feature type="compositionally biased region" description="Basic residues" evidence="1">
    <location>
        <begin position="458"/>
        <end position="474"/>
    </location>
</feature>
<reference evidence="4" key="1">
    <citation type="journal article" date="2011" name="Proc. Natl. Acad. Sci. U.S.A.">
        <title>Evolutionary erosion of yeast sex chromosomes by mating-type switching accidents.</title>
        <authorList>
            <person name="Gordon J.L."/>
            <person name="Armisen D."/>
            <person name="Proux-Wera E."/>
            <person name="Oheigeartaigh S.S."/>
            <person name="Byrne K.P."/>
            <person name="Wolfe K.H."/>
        </authorList>
    </citation>
    <scope>NUCLEOTIDE SEQUENCE [LARGE SCALE GENOMIC DNA]</scope>
    <source>
        <strain evidence="4">ATCC 76901 / BCRC 22586 / CBS 4309 / NBRC 1992 / NRRL Y-12630</strain>
    </source>
</reference>
<evidence type="ECO:0000259" key="2">
    <source>
        <dbReference type="SMART" id="SM01272"/>
    </source>
</evidence>
<dbReference type="InParanoid" id="G0V701"/>
<dbReference type="GO" id="GO:0042149">
    <property type="term" value="P:cellular response to glucose starvation"/>
    <property type="evidence" value="ECO:0007669"/>
    <property type="project" value="EnsemblFungi"/>
</dbReference>
<dbReference type="eggNOG" id="KOG2375">
    <property type="taxonomic scope" value="Eukaryota"/>
</dbReference>
<dbReference type="GO" id="GO:0010494">
    <property type="term" value="C:cytoplasmic stress granule"/>
    <property type="evidence" value="ECO:0007669"/>
    <property type="project" value="EnsemblFungi"/>
</dbReference>
<dbReference type="GO" id="GO:1901524">
    <property type="term" value="P:regulation of mitophagy"/>
    <property type="evidence" value="ECO:0007669"/>
    <property type="project" value="EnsemblFungi"/>
</dbReference>
<dbReference type="InterPro" id="IPR009604">
    <property type="entry name" value="LsmAD_domain"/>
</dbReference>
<feature type="region of interest" description="Disordered" evidence="1">
    <location>
        <begin position="413"/>
        <end position="475"/>
    </location>
</feature>
<name>G0V701_NAUCA</name>
<dbReference type="RefSeq" id="XP_003673630.1">
    <property type="nucleotide sequence ID" value="XM_003673582.1"/>
</dbReference>
<feature type="region of interest" description="Disordered" evidence="1">
    <location>
        <begin position="689"/>
        <end position="735"/>
    </location>
</feature>
<dbReference type="EMBL" id="HE576752">
    <property type="protein sequence ID" value="CCC67249.1"/>
    <property type="molecule type" value="Genomic_DNA"/>
</dbReference>
<accession>G0V701</accession>
<feature type="compositionally biased region" description="Polar residues" evidence="1">
    <location>
        <begin position="22"/>
        <end position="32"/>
    </location>
</feature>
<dbReference type="KEGG" id="ncs:NCAS_0A06910"/>
<dbReference type="PANTHER" id="PTHR12854">
    <property type="entry name" value="ATAXIN 2-RELATED"/>
    <property type="match status" value="1"/>
</dbReference>
<feature type="compositionally biased region" description="Low complexity" evidence="1">
    <location>
        <begin position="720"/>
        <end position="735"/>
    </location>
</feature>
<protein>
    <recommendedName>
        <fullName evidence="2">LsmAD domain-containing protein</fullName>
    </recommendedName>
</protein>
<feature type="region of interest" description="Disordered" evidence="1">
    <location>
        <begin position="1"/>
        <end position="32"/>
    </location>
</feature>
<proteinExistence type="predicted"/>
<dbReference type="PANTHER" id="PTHR12854:SF7">
    <property type="entry name" value="ATAXIN-2 HOMOLOG"/>
    <property type="match status" value="1"/>
</dbReference>
<dbReference type="GO" id="GO:0043007">
    <property type="term" value="P:maintenance of rDNA"/>
    <property type="evidence" value="ECO:0007669"/>
    <property type="project" value="EnsemblFungi"/>
</dbReference>
<dbReference type="Pfam" id="PF14438">
    <property type="entry name" value="SM-ATX"/>
    <property type="match status" value="1"/>
</dbReference>
<feature type="region of interest" description="Disordered" evidence="1">
    <location>
        <begin position="326"/>
        <end position="386"/>
    </location>
</feature>
<feature type="domain" description="LsmAD" evidence="2">
    <location>
        <begin position="216"/>
        <end position="288"/>
    </location>
</feature>
<feature type="region of interest" description="Disordered" evidence="1">
    <location>
        <begin position="630"/>
        <end position="661"/>
    </location>
</feature>
<dbReference type="GO" id="GO:0034063">
    <property type="term" value="P:stress granule assembly"/>
    <property type="evidence" value="ECO:0007669"/>
    <property type="project" value="EnsemblFungi"/>
</dbReference>
<evidence type="ECO:0000256" key="1">
    <source>
        <dbReference type="SAM" id="MobiDB-lite"/>
    </source>
</evidence>
<dbReference type="GO" id="GO:0044877">
    <property type="term" value="F:protein-containing complex binding"/>
    <property type="evidence" value="ECO:0007669"/>
    <property type="project" value="EnsemblFungi"/>
</dbReference>
<feature type="compositionally biased region" description="Polar residues" evidence="1">
    <location>
        <begin position="429"/>
        <end position="457"/>
    </location>
</feature>
<dbReference type="OrthoDB" id="2275718at2759"/>
<evidence type="ECO:0000313" key="4">
    <source>
        <dbReference type="Proteomes" id="UP000001640"/>
    </source>
</evidence>
<dbReference type="GO" id="GO:0045727">
    <property type="term" value="P:positive regulation of translation"/>
    <property type="evidence" value="ECO:0007669"/>
    <property type="project" value="EnsemblFungi"/>
</dbReference>
<feature type="compositionally biased region" description="Basic residues" evidence="1">
    <location>
        <begin position="703"/>
        <end position="719"/>
    </location>
</feature>
<sequence length="735" mass="80722">MKGNFSANKKKDFANGKKLPTGVNNTTFSESPEVTKSFNDRFNYLLTNGIGSNVTVTVNSGMQYEGILSACNLESPNGIDVVLQYPKIIHAADHDDVDALRAALKKTLLINGDDVAELELKNVDLTLDEKYETESPIEKDSVVEETVPTTNAPQAAATSATKFKTDVDISRREFKERELQRWTPDGDTAAFDSSSAQTLEESSSTWDQFAVNEKKFGVKSTFDEHFYTTKINKNDPQYQQRLKEADKIAKEIESQNTFGNVHLAEDRGVIIDDSGMDEEDLYSGVDRRGDELLASLKTNAKPVTTKPNKYVPPTLRTQPHHMDPAIISSTSQTTKTTTTTTTTTSPSNVTSKATVVPKPTNGPISKSKEQPKAVAGDNHKASSKKAAQLEELRKFSQKFKVPYDVPKDMNDIYRRSSESTPTPAAIESTKGNTKSGTPSSPNSSKTETKAAQSSKTAVHSKKRNPGSFFGHKKPTANVSKKDLFKKNFNIFLKSKESYDKKKEEAKNNESSETKSMEPFFIEKPYFTAPTWPNTIEKSYKTLFPDQKKLVQRAQRKMQQRQMNPMSMGPSLANPHMGVSMGGMMGFPMGPTPTSPNQMMNASFANSMGMYMPFQPQPMFYPGMPPMMTPGATGTGAVSKEGLDSGSSPSPQAASPHIPPAYMAGAPGNQAMGGFGYPGAMPFQGMMGGNVAPNGMPRQNYHQGHGHHNHHNPNNHRNRHNNNNNNGNAKNQTENQ</sequence>
<dbReference type="HOGENOM" id="CLU_009985_0_0_1"/>
<dbReference type="FunCoup" id="G0V701">
    <property type="interactions" value="126"/>
</dbReference>
<evidence type="ECO:0000313" key="3">
    <source>
        <dbReference type="EMBL" id="CCC67249.1"/>
    </source>
</evidence>
<dbReference type="OMA" id="YFTAPTW"/>
<feature type="compositionally biased region" description="Low complexity" evidence="1">
    <location>
        <begin position="328"/>
        <end position="351"/>
    </location>
</feature>
<organism evidence="3 4">
    <name type="scientific">Naumovozyma castellii</name>
    <name type="common">Yeast</name>
    <name type="synonym">Saccharomyces castellii</name>
    <dbReference type="NCBI Taxonomy" id="27288"/>
    <lineage>
        <taxon>Eukaryota</taxon>
        <taxon>Fungi</taxon>
        <taxon>Dikarya</taxon>
        <taxon>Ascomycota</taxon>
        <taxon>Saccharomycotina</taxon>
        <taxon>Saccharomycetes</taxon>
        <taxon>Saccharomycetales</taxon>
        <taxon>Saccharomycetaceae</taxon>
        <taxon>Naumovozyma</taxon>
    </lineage>
</organism>
<dbReference type="SMART" id="SM01272">
    <property type="entry name" value="LsmAD"/>
    <property type="match status" value="1"/>
</dbReference>
<dbReference type="STRING" id="1064592.G0V701"/>